<sequence>MKDKHIVAVAEAIRYYLYRWPDASGTSMDIARTWIPVTSTVEHDTVLAALAQLEAQGFVERSLLNNALVWQLKRNGNGTDRDDDSAGGTVA</sequence>
<evidence type="ECO:0000313" key="1">
    <source>
        <dbReference type="EMBL" id="MEC4717573.1"/>
    </source>
</evidence>
<keyword evidence="2" id="KW-1185">Reference proteome</keyword>
<reference evidence="1 2" key="1">
    <citation type="submission" date="2023-10" db="EMBL/GenBank/DDBJ databases">
        <title>Noviherbaspirillum sp. CPCC 100848 genome assembly.</title>
        <authorList>
            <person name="Li X.Y."/>
            <person name="Fang X.M."/>
        </authorList>
    </citation>
    <scope>NUCLEOTIDE SEQUENCE [LARGE SCALE GENOMIC DNA]</scope>
    <source>
        <strain evidence="1 2">CPCC 100848</strain>
    </source>
</reference>
<name>A0ABU6J284_9BURK</name>
<dbReference type="Proteomes" id="UP001352263">
    <property type="component" value="Unassembled WGS sequence"/>
</dbReference>
<comment type="caution">
    <text evidence="1">The sequence shown here is derived from an EMBL/GenBank/DDBJ whole genome shotgun (WGS) entry which is preliminary data.</text>
</comment>
<dbReference type="EMBL" id="JAWIIV010000001">
    <property type="protein sequence ID" value="MEC4717573.1"/>
    <property type="molecule type" value="Genomic_DNA"/>
</dbReference>
<dbReference type="RefSeq" id="WP_326504330.1">
    <property type="nucleotide sequence ID" value="NZ_JAWIIV010000001.1"/>
</dbReference>
<gene>
    <name evidence="1" type="ORF">RY831_00255</name>
</gene>
<proteinExistence type="predicted"/>
<protein>
    <submittedName>
        <fullName evidence="1">Uncharacterized protein</fullName>
    </submittedName>
</protein>
<organism evidence="1 2">
    <name type="scientific">Noviherbaspirillum album</name>
    <dbReference type="NCBI Taxonomy" id="3080276"/>
    <lineage>
        <taxon>Bacteria</taxon>
        <taxon>Pseudomonadati</taxon>
        <taxon>Pseudomonadota</taxon>
        <taxon>Betaproteobacteria</taxon>
        <taxon>Burkholderiales</taxon>
        <taxon>Oxalobacteraceae</taxon>
        <taxon>Noviherbaspirillum</taxon>
    </lineage>
</organism>
<accession>A0ABU6J284</accession>
<evidence type="ECO:0000313" key="2">
    <source>
        <dbReference type="Proteomes" id="UP001352263"/>
    </source>
</evidence>